<protein>
    <submittedName>
        <fullName evidence="9">CCNO protein</fullName>
    </submittedName>
</protein>
<dbReference type="SMART" id="SM00385">
    <property type="entry name" value="CYCLIN"/>
    <property type="match status" value="2"/>
</dbReference>
<keyword evidence="2" id="KW-0132">Cell division</keyword>
<evidence type="ECO:0000256" key="4">
    <source>
        <dbReference type="ARBA" id="ARBA00023306"/>
    </source>
</evidence>
<comment type="similarity">
    <text evidence="1">Belongs to the cyclin family. Cyclin AB subfamily.</text>
</comment>
<evidence type="ECO:0000256" key="3">
    <source>
        <dbReference type="ARBA" id="ARBA00023127"/>
    </source>
</evidence>
<proteinExistence type="inferred from homology"/>
<sequence length="303" mass="34032">VTAATGPRGDGPQRRGPGIPLGRCRRGAGRRRQLTTAQKAVFASPQDLQAFREYGESWYRTRKELESRFQPQKPLAQQPLVTAEARCKLVSWLIQVHRSFDFTFESLCLSVNILDRFLDTTSVASDCFQLLGVTALFIACKQVEVDPPLIKDLLALCCDAFSLQQLRTLECVVLERLNFDVAAPTMSFFLEHFIQVRLEAHSDSEREASVAKIVAEGFGVLSLADYSFIKYTPSLLAASSLGLADRLLQHRYPLDLQVHGYSEEDLQECMGKLQLLASLNQETLKFLLPPEVAEECHWLQGVR</sequence>
<organism evidence="9 10">
    <name type="scientific">Atlantisia rogersi</name>
    <name type="common">Inaccessible Island rail</name>
    <dbReference type="NCBI Taxonomy" id="2478892"/>
    <lineage>
        <taxon>Eukaryota</taxon>
        <taxon>Metazoa</taxon>
        <taxon>Chordata</taxon>
        <taxon>Craniata</taxon>
        <taxon>Vertebrata</taxon>
        <taxon>Euteleostomi</taxon>
        <taxon>Archelosauria</taxon>
        <taxon>Archosauria</taxon>
        <taxon>Dinosauria</taxon>
        <taxon>Saurischia</taxon>
        <taxon>Theropoda</taxon>
        <taxon>Coelurosauria</taxon>
        <taxon>Aves</taxon>
        <taxon>Neognathae</taxon>
        <taxon>Neoaves</taxon>
        <taxon>Gruiformes</taxon>
        <taxon>Rallidae</taxon>
        <taxon>Atlantisia</taxon>
    </lineage>
</organism>
<dbReference type="PANTHER" id="PTHR10177">
    <property type="entry name" value="CYCLINS"/>
    <property type="match status" value="1"/>
</dbReference>
<evidence type="ECO:0000259" key="7">
    <source>
        <dbReference type="SMART" id="SM00385"/>
    </source>
</evidence>
<dbReference type="Proteomes" id="UP000518911">
    <property type="component" value="Unassembled WGS sequence"/>
</dbReference>
<gene>
    <name evidence="9" type="primary">Ccno</name>
    <name evidence="9" type="ORF">ATLROG_R07494</name>
</gene>
<feature type="domain" description="Cyclin-like" evidence="7">
    <location>
        <begin position="91"/>
        <end position="175"/>
    </location>
</feature>
<dbReference type="AlphaFoldDB" id="A0A7L3WBF8"/>
<dbReference type="FunFam" id="1.10.472.10:FF:000001">
    <property type="entry name" value="G2/mitotic-specific cyclin"/>
    <property type="match status" value="1"/>
</dbReference>
<evidence type="ECO:0000256" key="5">
    <source>
        <dbReference type="RuleBase" id="RU000383"/>
    </source>
</evidence>
<dbReference type="InterPro" id="IPR004367">
    <property type="entry name" value="Cyclin_C-dom"/>
</dbReference>
<feature type="region of interest" description="Disordered" evidence="6">
    <location>
        <begin position="1"/>
        <end position="27"/>
    </location>
</feature>
<evidence type="ECO:0000256" key="6">
    <source>
        <dbReference type="SAM" id="MobiDB-lite"/>
    </source>
</evidence>
<dbReference type="PROSITE" id="PS00292">
    <property type="entry name" value="CYCLINS"/>
    <property type="match status" value="1"/>
</dbReference>
<feature type="domain" description="Cyclin C-terminal" evidence="8">
    <location>
        <begin position="184"/>
        <end position="297"/>
    </location>
</feature>
<feature type="non-terminal residue" evidence="9">
    <location>
        <position position="1"/>
    </location>
</feature>
<evidence type="ECO:0000259" key="8">
    <source>
        <dbReference type="SMART" id="SM01332"/>
    </source>
</evidence>
<feature type="domain" description="Cyclin-like" evidence="7">
    <location>
        <begin position="192"/>
        <end position="275"/>
    </location>
</feature>
<accession>A0A7L3WBF8</accession>
<feature type="non-terminal residue" evidence="9">
    <location>
        <position position="303"/>
    </location>
</feature>
<dbReference type="InterPro" id="IPR013763">
    <property type="entry name" value="Cyclin-like_dom"/>
</dbReference>
<evidence type="ECO:0000313" key="10">
    <source>
        <dbReference type="Proteomes" id="UP000518911"/>
    </source>
</evidence>
<dbReference type="Gene3D" id="1.10.472.10">
    <property type="entry name" value="Cyclin-like"/>
    <property type="match status" value="2"/>
</dbReference>
<dbReference type="Pfam" id="PF02984">
    <property type="entry name" value="Cyclin_C"/>
    <property type="match status" value="1"/>
</dbReference>
<evidence type="ECO:0000256" key="2">
    <source>
        <dbReference type="ARBA" id="ARBA00022618"/>
    </source>
</evidence>
<dbReference type="GO" id="GO:0051301">
    <property type="term" value="P:cell division"/>
    <property type="evidence" value="ECO:0007669"/>
    <property type="project" value="UniProtKB-KW"/>
</dbReference>
<dbReference type="EMBL" id="VZUJ01057485">
    <property type="protein sequence ID" value="NXV73533.1"/>
    <property type="molecule type" value="Genomic_DNA"/>
</dbReference>
<dbReference type="InterPro" id="IPR039361">
    <property type="entry name" value="Cyclin"/>
</dbReference>
<name>A0A7L3WBF8_9GRUI</name>
<dbReference type="OrthoDB" id="5590282at2759"/>
<reference evidence="9 10" key="1">
    <citation type="submission" date="2019-09" db="EMBL/GenBank/DDBJ databases">
        <title>Bird 10,000 Genomes (B10K) Project - Family phase.</title>
        <authorList>
            <person name="Zhang G."/>
        </authorList>
    </citation>
    <scope>NUCLEOTIDE SEQUENCE [LARGE SCALE GENOMIC DNA]</scope>
    <source>
        <strain evidence="9">OUT-0055</strain>
        <tissue evidence="9">Blood</tissue>
    </source>
</reference>
<evidence type="ECO:0000313" key="9">
    <source>
        <dbReference type="EMBL" id="NXV73533.1"/>
    </source>
</evidence>
<dbReference type="InterPro" id="IPR036915">
    <property type="entry name" value="Cyclin-like_sf"/>
</dbReference>
<dbReference type="SUPFAM" id="SSF47954">
    <property type="entry name" value="Cyclin-like"/>
    <property type="match status" value="2"/>
</dbReference>
<evidence type="ECO:0000256" key="1">
    <source>
        <dbReference type="ARBA" id="ARBA00006955"/>
    </source>
</evidence>
<dbReference type="InterPro" id="IPR006671">
    <property type="entry name" value="Cyclin_N"/>
</dbReference>
<keyword evidence="3 5" id="KW-0195">Cyclin</keyword>
<dbReference type="InterPro" id="IPR048258">
    <property type="entry name" value="Cyclins_cyclin-box"/>
</dbReference>
<comment type="caution">
    <text evidence="9">The sequence shown here is derived from an EMBL/GenBank/DDBJ whole genome shotgun (WGS) entry which is preliminary data.</text>
</comment>
<dbReference type="SMART" id="SM01332">
    <property type="entry name" value="Cyclin_C"/>
    <property type="match status" value="1"/>
</dbReference>
<keyword evidence="4" id="KW-0131">Cell cycle</keyword>
<keyword evidence="10" id="KW-1185">Reference proteome</keyword>
<dbReference type="Pfam" id="PF00134">
    <property type="entry name" value="Cyclin_N"/>
    <property type="match status" value="1"/>
</dbReference>